<dbReference type="PANTHER" id="PTHR36120:SF2">
    <property type="entry name" value="FUCOSE ISOMERASE"/>
    <property type="match status" value="1"/>
</dbReference>
<reference evidence="3" key="1">
    <citation type="journal article" date="2020" name="mSystems">
        <title>Genome- and Community-Level Interaction Insights into Carbon Utilization and Element Cycling Functions of Hydrothermarchaeota in Hydrothermal Sediment.</title>
        <authorList>
            <person name="Zhou Z."/>
            <person name="Liu Y."/>
            <person name="Xu W."/>
            <person name="Pan J."/>
            <person name="Luo Z.H."/>
            <person name="Li M."/>
        </authorList>
    </citation>
    <scope>NUCLEOTIDE SEQUENCE [LARGE SCALE GENOMIC DNA]</scope>
    <source>
        <strain evidence="3">SpSt-1259</strain>
    </source>
</reference>
<evidence type="ECO:0000256" key="1">
    <source>
        <dbReference type="ARBA" id="ARBA00023235"/>
    </source>
</evidence>
<dbReference type="EMBL" id="DSFE01000090">
    <property type="protein sequence ID" value="HEU98020.1"/>
    <property type="molecule type" value="Genomic_DNA"/>
</dbReference>
<protein>
    <recommendedName>
        <fullName evidence="4">Fucose isomerase</fullName>
    </recommendedName>
</protein>
<dbReference type="SUPFAM" id="SSF53743">
    <property type="entry name" value="FucI/AraA N-terminal and middle domains"/>
    <property type="match status" value="1"/>
</dbReference>
<gene>
    <name evidence="3" type="ORF">ENO36_04105</name>
</gene>
<evidence type="ECO:0000256" key="2">
    <source>
        <dbReference type="ARBA" id="ARBA00023277"/>
    </source>
</evidence>
<organism evidence="3">
    <name type="scientific">Fervidicoccus fontis</name>
    <dbReference type="NCBI Taxonomy" id="683846"/>
    <lineage>
        <taxon>Archaea</taxon>
        <taxon>Thermoproteota</taxon>
        <taxon>Thermoprotei</taxon>
        <taxon>Fervidicoccales</taxon>
        <taxon>Fervidicoccaceae</taxon>
        <taxon>Fervidicoccus</taxon>
    </lineage>
</organism>
<dbReference type="GO" id="GO:0005996">
    <property type="term" value="P:monosaccharide metabolic process"/>
    <property type="evidence" value="ECO:0007669"/>
    <property type="project" value="InterPro"/>
</dbReference>
<accession>A0A7C2YZR5</accession>
<dbReference type="PANTHER" id="PTHR36120">
    <property type="entry name" value="FUCOSE ISOMERASE"/>
    <property type="match status" value="1"/>
</dbReference>
<proteinExistence type="predicted"/>
<evidence type="ECO:0000313" key="3">
    <source>
        <dbReference type="EMBL" id="HEU98020.1"/>
    </source>
</evidence>
<dbReference type="Proteomes" id="UP000885664">
    <property type="component" value="Unassembled WGS sequence"/>
</dbReference>
<keyword evidence="1" id="KW-0413">Isomerase</keyword>
<dbReference type="GO" id="GO:0016861">
    <property type="term" value="F:intramolecular oxidoreductase activity, interconverting aldoses and ketoses"/>
    <property type="evidence" value="ECO:0007669"/>
    <property type="project" value="InterPro"/>
</dbReference>
<keyword evidence="2" id="KW-0119">Carbohydrate metabolism</keyword>
<dbReference type="InterPro" id="IPR009015">
    <property type="entry name" value="Fucose_isomerase_N/cen_sf"/>
</dbReference>
<dbReference type="GO" id="GO:0005737">
    <property type="term" value="C:cytoplasm"/>
    <property type="evidence" value="ECO:0007669"/>
    <property type="project" value="InterPro"/>
</dbReference>
<comment type="caution">
    <text evidence="3">The sequence shown here is derived from an EMBL/GenBank/DDBJ whole genome shotgun (WGS) entry which is preliminary data.</text>
</comment>
<dbReference type="AlphaFoldDB" id="A0A7C2YZR5"/>
<name>A0A7C2YZR5_9CREN</name>
<evidence type="ECO:0008006" key="4">
    <source>
        <dbReference type="Google" id="ProtNLM"/>
    </source>
</evidence>
<sequence>MKNEIYAFVASSILGEDVGKKFSDEIGKRLEERGHGNIFLGSINNLEELKKLPQSDLVIIFVATGGTEDIITEAGNRSKSLHLFYHDSYNSLPATLESAAFLKQQGKSVHLHKYIGPDTFVETVERLSKAAKGASRLRNCRLGVVGGVSSWLVYSKASPEDVKRKVGAELVSIPLQELLIRFDSKKQNLSKKNLPIEPREVHVSDQEINKALAVHEALEEIAEKWGLCGLTVKCFDLIMARKTTACLSMSLMNTKVFPAACEGDIPLLISMALGEFATGKPAFMGNPSRVSGNELLIAHCTAPLISSFKLTTHFESGLGVGISVDYPVGEKATIFRLDSKLELLRIGVGKIKKWEWRTDLCRTQVLIEMGNAEKILRQSIGNHYALILGDVSDEIVAAGEIIGLNIDFI</sequence>